<dbReference type="GO" id="GO:0030170">
    <property type="term" value="F:pyridoxal phosphate binding"/>
    <property type="evidence" value="ECO:0007669"/>
    <property type="project" value="InterPro"/>
</dbReference>
<keyword evidence="3" id="KW-0663">Pyridoxal phosphate</keyword>
<name>A0A6J7IY99_9ZZZZ</name>
<evidence type="ECO:0000256" key="2">
    <source>
        <dbReference type="ARBA" id="ARBA00022679"/>
    </source>
</evidence>
<feature type="domain" description="Aminotransferase class I/classII large" evidence="4">
    <location>
        <begin position="52"/>
        <end position="412"/>
    </location>
</feature>
<dbReference type="GO" id="GO:0016740">
    <property type="term" value="F:transferase activity"/>
    <property type="evidence" value="ECO:0007669"/>
    <property type="project" value="UniProtKB-KW"/>
</dbReference>
<dbReference type="SUPFAM" id="SSF53383">
    <property type="entry name" value="PLP-dependent transferases"/>
    <property type="match status" value="1"/>
</dbReference>
<evidence type="ECO:0000256" key="1">
    <source>
        <dbReference type="ARBA" id="ARBA00001933"/>
    </source>
</evidence>
<dbReference type="InterPro" id="IPR004839">
    <property type="entry name" value="Aminotransferase_I/II_large"/>
</dbReference>
<evidence type="ECO:0000256" key="3">
    <source>
        <dbReference type="ARBA" id="ARBA00022898"/>
    </source>
</evidence>
<keyword evidence="2" id="KW-0808">Transferase</keyword>
<evidence type="ECO:0000259" key="4">
    <source>
        <dbReference type="Pfam" id="PF00155"/>
    </source>
</evidence>
<dbReference type="InterPro" id="IPR001917">
    <property type="entry name" value="Aminotrans_II_pyridoxalP_BS"/>
</dbReference>
<protein>
    <submittedName>
        <fullName evidence="5">Unannotated protein</fullName>
    </submittedName>
</protein>
<dbReference type="InterPro" id="IPR015421">
    <property type="entry name" value="PyrdxlP-dep_Trfase_major"/>
</dbReference>
<dbReference type="PROSITE" id="PS00599">
    <property type="entry name" value="AA_TRANSFER_CLASS_2"/>
    <property type="match status" value="1"/>
</dbReference>
<proteinExistence type="predicted"/>
<dbReference type="InterPro" id="IPR050087">
    <property type="entry name" value="AON_synthase_class-II"/>
</dbReference>
<gene>
    <name evidence="5" type="ORF">UFOPK3674_01485</name>
</gene>
<dbReference type="InterPro" id="IPR015424">
    <property type="entry name" value="PyrdxlP-dep_Trfase"/>
</dbReference>
<sequence length="434" mass="45827">MSETRTDVFEKARTHERLEQLRAAREADLLPYFRVLEGPARPVVEMEGAERIMLGSNNYLGLTADERVMRGAADALETYGTGLTGSRLLNGTIPLHLELERELAQWLGTEDALVFTTGHQANLGVLGTILAPGDTVIADSGDHASILDGCLLSRAKLRPFRHNRMEKLEKALDRAQGDGGGVLVVVDGVFSMEGDVAPLPAIADLCASYGARLLVDEAHGSGVLGHRGAGAAELLGIEDRTDLRVGTFSKSLAACGGFVGGPADVIDFLRVQSRAYLFTASAVPAAVGATLAALRILRSDEGPGLLSAVLDNAWALRDGLEELGYCVVQPQQLSGPDAQLDAPGVRDGAIVTPIIPIVVGDDWKAVLLWRALWDAGVFVNTALHPAVPPGGALLRTSVMATHDATTIGRALEIFADVKRSFEAEHGPLPGPGAH</sequence>
<evidence type="ECO:0000313" key="5">
    <source>
        <dbReference type="EMBL" id="CAB4936098.1"/>
    </source>
</evidence>
<dbReference type="EMBL" id="CAFBMX010000007">
    <property type="protein sequence ID" value="CAB4936098.1"/>
    <property type="molecule type" value="Genomic_DNA"/>
</dbReference>
<organism evidence="5">
    <name type="scientific">freshwater metagenome</name>
    <dbReference type="NCBI Taxonomy" id="449393"/>
    <lineage>
        <taxon>unclassified sequences</taxon>
        <taxon>metagenomes</taxon>
        <taxon>ecological metagenomes</taxon>
    </lineage>
</organism>
<reference evidence="5" key="1">
    <citation type="submission" date="2020-05" db="EMBL/GenBank/DDBJ databases">
        <authorList>
            <person name="Chiriac C."/>
            <person name="Salcher M."/>
            <person name="Ghai R."/>
            <person name="Kavagutti S V."/>
        </authorList>
    </citation>
    <scope>NUCLEOTIDE SEQUENCE</scope>
</reference>
<accession>A0A6J7IY99</accession>
<dbReference type="Gene3D" id="3.90.1150.10">
    <property type="entry name" value="Aspartate Aminotransferase, domain 1"/>
    <property type="match status" value="1"/>
</dbReference>
<dbReference type="PANTHER" id="PTHR13693">
    <property type="entry name" value="CLASS II AMINOTRANSFERASE/8-AMINO-7-OXONONANOATE SYNTHASE"/>
    <property type="match status" value="1"/>
</dbReference>
<dbReference type="Pfam" id="PF00155">
    <property type="entry name" value="Aminotran_1_2"/>
    <property type="match status" value="1"/>
</dbReference>
<dbReference type="InterPro" id="IPR015422">
    <property type="entry name" value="PyrdxlP-dep_Trfase_small"/>
</dbReference>
<comment type="cofactor">
    <cofactor evidence="1">
        <name>pyridoxal 5'-phosphate</name>
        <dbReference type="ChEBI" id="CHEBI:597326"/>
    </cofactor>
</comment>
<dbReference type="AlphaFoldDB" id="A0A6J7IY99"/>
<dbReference type="PANTHER" id="PTHR13693:SF3">
    <property type="entry name" value="LD36009P"/>
    <property type="match status" value="1"/>
</dbReference>
<dbReference type="Gene3D" id="3.40.640.10">
    <property type="entry name" value="Type I PLP-dependent aspartate aminotransferase-like (Major domain)"/>
    <property type="match status" value="1"/>
</dbReference>